<reference evidence="7 8" key="1">
    <citation type="submission" date="2016-10" db="EMBL/GenBank/DDBJ databases">
        <authorList>
            <person name="Varghese N."/>
            <person name="Submissions S."/>
        </authorList>
    </citation>
    <scope>NUCLEOTIDE SEQUENCE [LARGE SCALE GENOMIC DNA]</scope>
    <source>
        <strain evidence="7 8">DSM 17997</strain>
    </source>
</reference>
<dbReference type="SUPFAM" id="SSF46626">
    <property type="entry name" value="Cytochrome c"/>
    <property type="match status" value="1"/>
</dbReference>
<feature type="transmembrane region" description="Helical" evidence="5">
    <location>
        <begin position="97"/>
        <end position="114"/>
    </location>
</feature>
<dbReference type="Gene3D" id="1.10.760.10">
    <property type="entry name" value="Cytochrome c-like domain"/>
    <property type="match status" value="1"/>
</dbReference>
<dbReference type="RefSeq" id="WP_019598413.1">
    <property type="nucleotide sequence ID" value="NZ_FNQC01000009.1"/>
</dbReference>
<evidence type="ECO:0000313" key="7">
    <source>
        <dbReference type="EMBL" id="SDZ28711.1"/>
    </source>
</evidence>
<accession>A0A1H3RTX5</accession>
<keyword evidence="1 4" id="KW-0349">Heme</keyword>
<name>A0A1H3RTX5_9BACT</name>
<feature type="transmembrane region" description="Helical" evidence="5">
    <location>
        <begin position="120"/>
        <end position="140"/>
    </location>
</feature>
<comment type="caution">
    <text evidence="7">The sequence shown here is derived from an EMBL/GenBank/DDBJ whole genome shotgun (WGS) entry which is preliminary data.</text>
</comment>
<evidence type="ECO:0000256" key="3">
    <source>
        <dbReference type="ARBA" id="ARBA00023004"/>
    </source>
</evidence>
<dbReference type="Pfam" id="PF00034">
    <property type="entry name" value="Cytochrom_C"/>
    <property type="match status" value="1"/>
</dbReference>
<evidence type="ECO:0000256" key="1">
    <source>
        <dbReference type="ARBA" id="ARBA00022617"/>
    </source>
</evidence>
<feature type="transmembrane region" description="Helical" evidence="5">
    <location>
        <begin position="192"/>
        <end position="214"/>
    </location>
</feature>
<feature type="transmembrane region" description="Helical" evidence="5">
    <location>
        <begin position="66"/>
        <end position="85"/>
    </location>
</feature>
<sequence>MNPENQAIEKALIGSKTVHHLARQWMGWAVLFFLVSAVFGLMMRYFFIGEIPYFQFKNLLHAHSHVALLGWGFLLVAGLLVFFFVKDQKRIKIYLNLLLLNVVVVIGMALTFPIEGYGLFSIGFSTLQLFVGYGFAFYFLQDLKKTEKSNATSLITFSIYWMVLSSIGLWAIGPIGATLGRLHPLYFMSVQWFLHLQLNGWFVYVLLGLLLHFLGEKGFKINIPKTFEYLLHISLFLTYALSVSWSTPMKGLLGINGIGVIFQAIAYFFILKPIVLVLISEFELVKDWATKLLWLGIISLGLKAFLQGLLVFPELAQISYTIRMFVIGFIHLIMLGAITFSLGGIALKNNWLPRDASSGWGWFFLALGFLLSEMLLLGQGTLLWLKLGFIPSYHFLIFLASTLFPIGLSIILYRIPKNSSQNFEHQNANSTKINNPKNKKPMKISMLVTIVVSVLLLTSCGGGSENQSTSKAPSAEKVEADPRGIGEIKKVELKEAIDETMASNGKAIVDMKCTACHQLNDKRLVGPGFQGVTNRRSPEWIMNMITNVEVMLDEDPVAQALLEECLTRMPNQNISISESYEILEFLRKNDEEKAGERDGAAI</sequence>
<feature type="transmembrane region" description="Helical" evidence="5">
    <location>
        <begin position="359"/>
        <end position="385"/>
    </location>
</feature>
<feature type="transmembrane region" description="Helical" evidence="5">
    <location>
        <begin position="292"/>
        <end position="312"/>
    </location>
</feature>
<organism evidence="7 8">
    <name type="scientific">Rhodonellum ikkaensis</name>
    <dbReference type="NCBI Taxonomy" id="336829"/>
    <lineage>
        <taxon>Bacteria</taxon>
        <taxon>Pseudomonadati</taxon>
        <taxon>Bacteroidota</taxon>
        <taxon>Cytophagia</taxon>
        <taxon>Cytophagales</taxon>
        <taxon>Cytophagaceae</taxon>
        <taxon>Rhodonellum</taxon>
    </lineage>
</organism>
<feature type="transmembrane region" description="Helical" evidence="5">
    <location>
        <begin position="226"/>
        <end position="245"/>
    </location>
</feature>
<proteinExistence type="predicted"/>
<dbReference type="InterPro" id="IPR009056">
    <property type="entry name" value="Cyt_c-like_dom"/>
</dbReference>
<feature type="transmembrane region" description="Helical" evidence="5">
    <location>
        <begin position="444"/>
        <end position="464"/>
    </location>
</feature>
<feature type="transmembrane region" description="Helical" evidence="5">
    <location>
        <begin position="257"/>
        <end position="280"/>
    </location>
</feature>
<feature type="transmembrane region" description="Helical" evidence="5">
    <location>
        <begin position="25"/>
        <end position="46"/>
    </location>
</feature>
<dbReference type="EMBL" id="FNQC01000009">
    <property type="protein sequence ID" value="SDZ28711.1"/>
    <property type="molecule type" value="Genomic_DNA"/>
</dbReference>
<feature type="domain" description="Cytochrome c" evidence="6">
    <location>
        <begin position="500"/>
        <end position="590"/>
    </location>
</feature>
<feature type="transmembrane region" description="Helical" evidence="5">
    <location>
        <begin position="324"/>
        <end position="347"/>
    </location>
</feature>
<keyword evidence="3 4" id="KW-0408">Iron</keyword>
<evidence type="ECO:0000256" key="2">
    <source>
        <dbReference type="ARBA" id="ARBA00022723"/>
    </source>
</evidence>
<keyword evidence="5" id="KW-0472">Membrane</keyword>
<evidence type="ECO:0000256" key="5">
    <source>
        <dbReference type="SAM" id="Phobius"/>
    </source>
</evidence>
<dbReference type="Proteomes" id="UP000199663">
    <property type="component" value="Unassembled WGS sequence"/>
</dbReference>
<evidence type="ECO:0000259" key="6">
    <source>
        <dbReference type="PROSITE" id="PS51007"/>
    </source>
</evidence>
<keyword evidence="2 4" id="KW-0479">Metal-binding</keyword>
<evidence type="ECO:0000313" key="8">
    <source>
        <dbReference type="Proteomes" id="UP000199663"/>
    </source>
</evidence>
<keyword evidence="8" id="KW-1185">Reference proteome</keyword>
<dbReference type="PROSITE" id="PS51007">
    <property type="entry name" value="CYTC"/>
    <property type="match status" value="1"/>
</dbReference>
<dbReference type="InterPro" id="IPR036909">
    <property type="entry name" value="Cyt_c-like_dom_sf"/>
</dbReference>
<gene>
    <name evidence="7" type="ORF">SAMN05444412_10989</name>
</gene>
<keyword evidence="5" id="KW-1133">Transmembrane helix</keyword>
<protein>
    <submittedName>
        <fullName evidence="7">Cytochrome c</fullName>
    </submittedName>
</protein>
<evidence type="ECO:0000256" key="4">
    <source>
        <dbReference type="PROSITE-ProRule" id="PRU00433"/>
    </source>
</evidence>
<feature type="transmembrane region" description="Helical" evidence="5">
    <location>
        <begin position="391"/>
        <end position="413"/>
    </location>
</feature>
<feature type="transmembrane region" description="Helical" evidence="5">
    <location>
        <begin position="152"/>
        <end position="172"/>
    </location>
</feature>
<keyword evidence="5" id="KW-0812">Transmembrane</keyword>